<dbReference type="AlphaFoldDB" id="A0A2N6NIP3"/>
<dbReference type="InterPro" id="IPR016874">
    <property type="entry name" value="TcmP-like"/>
</dbReference>
<dbReference type="SUPFAM" id="SSF53335">
    <property type="entry name" value="S-adenosyl-L-methionine-dependent methyltransferases"/>
    <property type="match status" value="1"/>
</dbReference>
<dbReference type="PIRSF" id="PIRSF028177">
    <property type="entry name" value="Polyketide_synth_Omtfrase_TcmP"/>
    <property type="match status" value="1"/>
</dbReference>
<gene>
    <name evidence="3" type="primary">tcmP</name>
    <name evidence="3" type="ORF">BM221_006811</name>
</gene>
<organism evidence="3 4">
    <name type="scientific">Beauveria bassiana</name>
    <name type="common">White muscardine disease fungus</name>
    <name type="synonym">Tritirachium shiotae</name>
    <dbReference type="NCBI Taxonomy" id="176275"/>
    <lineage>
        <taxon>Eukaryota</taxon>
        <taxon>Fungi</taxon>
        <taxon>Dikarya</taxon>
        <taxon>Ascomycota</taxon>
        <taxon>Pezizomycotina</taxon>
        <taxon>Sordariomycetes</taxon>
        <taxon>Hypocreomycetidae</taxon>
        <taxon>Hypocreales</taxon>
        <taxon>Cordycipitaceae</taxon>
        <taxon>Beauveria</taxon>
    </lineage>
</organism>
<dbReference type="EMBL" id="MRVG01000007">
    <property type="protein sequence ID" value="PMB67149.1"/>
    <property type="molecule type" value="Genomic_DNA"/>
</dbReference>
<dbReference type="InterPro" id="IPR029063">
    <property type="entry name" value="SAM-dependent_MTases_sf"/>
</dbReference>
<dbReference type="InterPro" id="IPR007213">
    <property type="entry name" value="Ppm1/Ppm2/Tcmp"/>
</dbReference>
<evidence type="ECO:0000256" key="2">
    <source>
        <dbReference type="ARBA" id="ARBA00022679"/>
    </source>
</evidence>
<dbReference type="PANTHER" id="PTHR43619">
    <property type="entry name" value="S-ADENOSYL-L-METHIONINE-DEPENDENT METHYLTRANSFERASE YKTD-RELATED"/>
    <property type="match status" value="1"/>
</dbReference>
<protein>
    <submittedName>
        <fullName evidence="3">Tetracenomycin polyketide synthesis O-methyltransferase TcmP</fullName>
    </submittedName>
</protein>
<evidence type="ECO:0000256" key="1">
    <source>
        <dbReference type="ARBA" id="ARBA00022603"/>
    </source>
</evidence>
<dbReference type="GO" id="GO:0032259">
    <property type="term" value="P:methylation"/>
    <property type="evidence" value="ECO:0007669"/>
    <property type="project" value="UniProtKB-KW"/>
</dbReference>
<name>A0A2N6NIP3_BEABA</name>
<dbReference type="PANTHER" id="PTHR43619:SF2">
    <property type="entry name" value="S-ADENOSYL-L-METHIONINE-DEPENDENT METHYLTRANSFERASES SUPERFAMILY PROTEIN"/>
    <property type="match status" value="1"/>
</dbReference>
<dbReference type="Gene3D" id="3.40.50.150">
    <property type="entry name" value="Vaccinia Virus protein VP39"/>
    <property type="match status" value="1"/>
</dbReference>
<proteinExistence type="predicted"/>
<dbReference type="Pfam" id="PF04072">
    <property type="entry name" value="LCM"/>
    <property type="match status" value="1"/>
</dbReference>
<dbReference type="OMA" id="AYMLDRW"/>
<reference evidence="3 4" key="1">
    <citation type="journal article" date="2016" name="Appl. Microbiol. Biotechnol.">
        <title>Characterization of T-DNA insertion mutants with decreased virulence in the entomopathogenic fungus Beauveria bassiana JEF-007.</title>
        <authorList>
            <person name="Kim S."/>
            <person name="Lee S.J."/>
            <person name="Nai Y.S."/>
            <person name="Yu J.S."/>
            <person name="Lee M.R."/>
            <person name="Yang Y.T."/>
            <person name="Kim J.S."/>
        </authorList>
    </citation>
    <scope>NUCLEOTIDE SEQUENCE [LARGE SCALE GENOMIC DNA]</scope>
    <source>
        <strain evidence="3 4">JEF-007</strain>
    </source>
</reference>
<accession>A0A2N6NIP3</accession>
<sequence>MAANASNLPADTPIALTGAQETLLITLRAKYLDFHHPRPLLADRWAVAVLDHFGPRLRTPSGLPVPVTLLRMRARTIDEVTSAFLTRNRDAPVAVVHLACGLDARALRLREKSGVDVRWIDLDLPDVIDARRRMTAVLPEPPAVAGGGGEYAYNMVAADVTTTEWLEDLGADRPTLVIMEGLLMYLTVADAEALVQRLVGRFAPCGGEIVFDALSPLYAALQRRTLRRPGSFDVHVGYAAGSPADVLKLDKRLQLVKAYTVTDNPAVKLLGFWPRSALWLVSWIPYARTMNRWMVFKM</sequence>
<keyword evidence="1 3" id="KW-0489">Methyltransferase</keyword>
<dbReference type="GO" id="GO:0008168">
    <property type="term" value="F:methyltransferase activity"/>
    <property type="evidence" value="ECO:0007669"/>
    <property type="project" value="UniProtKB-KW"/>
</dbReference>
<dbReference type="Proteomes" id="UP000235728">
    <property type="component" value="Unassembled WGS sequence"/>
</dbReference>
<comment type="caution">
    <text evidence="3">The sequence shown here is derived from an EMBL/GenBank/DDBJ whole genome shotgun (WGS) entry which is preliminary data.</text>
</comment>
<evidence type="ECO:0000313" key="4">
    <source>
        <dbReference type="Proteomes" id="UP000235728"/>
    </source>
</evidence>
<evidence type="ECO:0000313" key="3">
    <source>
        <dbReference type="EMBL" id="PMB67149.1"/>
    </source>
</evidence>
<keyword evidence="2 3" id="KW-0808">Transferase</keyword>